<organism evidence="3">
    <name type="scientific">Anisakis simplex</name>
    <name type="common">Herring worm</name>
    <dbReference type="NCBI Taxonomy" id="6269"/>
    <lineage>
        <taxon>Eukaryota</taxon>
        <taxon>Metazoa</taxon>
        <taxon>Ecdysozoa</taxon>
        <taxon>Nematoda</taxon>
        <taxon>Chromadorea</taxon>
        <taxon>Rhabditida</taxon>
        <taxon>Spirurina</taxon>
        <taxon>Ascaridomorpha</taxon>
        <taxon>Ascaridoidea</taxon>
        <taxon>Anisakidae</taxon>
        <taxon>Anisakis</taxon>
        <taxon>Anisakis simplex complex</taxon>
    </lineage>
</organism>
<accession>A0A0M3KK45</accession>
<keyword evidence="2" id="KW-1185">Reference proteome</keyword>
<evidence type="ECO:0000313" key="2">
    <source>
        <dbReference type="Proteomes" id="UP000267096"/>
    </source>
</evidence>
<dbReference type="AlphaFoldDB" id="A0A0M3KK45"/>
<reference evidence="3" key="1">
    <citation type="submission" date="2017-02" db="UniProtKB">
        <authorList>
            <consortium name="WormBaseParasite"/>
        </authorList>
    </citation>
    <scope>IDENTIFICATION</scope>
</reference>
<reference evidence="1 2" key="2">
    <citation type="submission" date="2018-11" db="EMBL/GenBank/DDBJ databases">
        <authorList>
            <consortium name="Pathogen Informatics"/>
        </authorList>
    </citation>
    <scope>NUCLEOTIDE SEQUENCE [LARGE SCALE GENOMIC DNA]</scope>
</reference>
<dbReference type="Proteomes" id="UP000267096">
    <property type="component" value="Unassembled WGS sequence"/>
</dbReference>
<evidence type="ECO:0000313" key="3">
    <source>
        <dbReference type="WBParaSite" id="ASIM_0002137401-mRNA-1"/>
    </source>
</evidence>
<evidence type="ECO:0000313" key="1">
    <source>
        <dbReference type="EMBL" id="VDK79305.1"/>
    </source>
</evidence>
<dbReference type="WBParaSite" id="ASIM_0002137401-mRNA-1">
    <property type="protein sequence ID" value="ASIM_0002137401-mRNA-1"/>
    <property type="gene ID" value="ASIM_0002137401"/>
</dbReference>
<name>A0A0M3KK45_ANISI</name>
<sequence>MDPSDTCATTSPTWQWRVSPNPTIELYLAHLQMRHSEHLTRMQQLEEGRAAKLRSIKYVRLDHRLAKYMRVYQVNMSRRSASDPSNMWLVTLPYLDRVQYLLSDTDSTGLRSRKSARYQHKQVVESINKNVTATAAVHHAPRANKLDAI</sequence>
<dbReference type="EMBL" id="UYRR01040527">
    <property type="protein sequence ID" value="VDK79305.1"/>
    <property type="molecule type" value="Genomic_DNA"/>
</dbReference>
<protein>
    <submittedName>
        <fullName evidence="1 3">Uncharacterized protein</fullName>
    </submittedName>
</protein>
<gene>
    <name evidence="1" type="ORF">ASIM_LOCUS20744</name>
</gene>
<proteinExistence type="predicted"/>